<proteinExistence type="predicted"/>
<dbReference type="AlphaFoldDB" id="A0A7K0DNB1"/>
<accession>A0A7K0DNB1</accession>
<evidence type="ECO:0000259" key="1">
    <source>
        <dbReference type="Pfam" id="PF00112"/>
    </source>
</evidence>
<sequence length="216" mass="23332">MTQALSWLADLRDDMPAVGNQGTRPTCLSWATTTAHDRHRDLALSVEYLHWACGRTGRGTRPGLRRGLRDAGQPADEQWPYDPALTEDGHYQPPDTVTGPFHHAVPRAITRDPKRLVKQLDDGLLPVAVLRVTATFLKPAGGVVDGTDIGSGGHAVTVVAVAQLNSDVGTVPAGHHLVCVRNSWGPTWGQQGHALITERAWNACAQYAFVIEPTDT</sequence>
<dbReference type="SUPFAM" id="SSF54001">
    <property type="entry name" value="Cysteine proteinases"/>
    <property type="match status" value="1"/>
</dbReference>
<dbReference type="EMBL" id="WEGI01000005">
    <property type="protein sequence ID" value="MQY27235.1"/>
    <property type="molecule type" value="Genomic_DNA"/>
</dbReference>
<evidence type="ECO:0000313" key="3">
    <source>
        <dbReference type="Proteomes" id="UP000431401"/>
    </source>
</evidence>
<dbReference type="InterPro" id="IPR038765">
    <property type="entry name" value="Papain-like_cys_pep_sf"/>
</dbReference>
<feature type="domain" description="Peptidase C1A papain C-terminal" evidence="1">
    <location>
        <begin position="112"/>
        <end position="205"/>
    </location>
</feature>
<dbReference type="GO" id="GO:0008234">
    <property type="term" value="F:cysteine-type peptidase activity"/>
    <property type="evidence" value="ECO:0007669"/>
    <property type="project" value="InterPro"/>
</dbReference>
<reference evidence="2 3" key="1">
    <citation type="submission" date="2019-10" db="EMBL/GenBank/DDBJ databases">
        <title>Nocardia macrotermitis sp. nov. and Nocardia aurantia sp. nov., isolated from the gut of fungus growing-termite Macrotermes natalensis.</title>
        <authorList>
            <person name="Benndorf R."/>
            <person name="Schwitalla J."/>
            <person name="Martin K."/>
            <person name="De Beer W."/>
            <person name="Kaster A.-K."/>
            <person name="Vollmers J."/>
            <person name="Poulsen M."/>
            <person name="Beemelmanns C."/>
        </authorList>
    </citation>
    <scope>NUCLEOTIDE SEQUENCE [LARGE SCALE GENOMIC DNA]</scope>
    <source>
        <strain evidence="2 3">RB56</strain>
    </source>
</reference>
<comment type="caution">
    <text evidence="2">The sequence shown here is derived from an EMBL/GenBank/DDBJ whole genome shotgun (WGS) entry which is preliminary data.</text>
</comment>
<gene>
    <name evidence="2" type="ORF">NRB56_28180</name>
</gene>
<evidence type="ECO:0000313" key="2">
    <source>
        <dbReference type="EMBL" id="MQY27235.1"/>
    </source>
</evidence>
<dbReference type="InterPro" id="IPR000668">
    <property type="entry name" value="Peptidase_C1A_C"/>
</dbReference>
<dbReference type="Gene3D" id="3.90.70.10">
    <property type="entry name" value="Cysteine proteinases"/>
    <property type="match status" value="1"/>
</dbReference>
<protein>
    <recommendedName>
        <fullName evidence="1">Peptidase C1A papain C-terminal domain-containing protein</fullName>
    </recommendedName>
</protein>
<name>A0A7K0DNB1_9NOCA</name>
<dbReference type="Pfam" id="PF00112">
    <property type="entry name" value="Peptidase_C1"/>
    <property type="match status" value="1"/>
</dbReference>
<dbReference type="RefSeq" id="WP_194290843.1">
    <property type="nucleotide sequence ID" value="NZ_WEGI01000005.1"/>
</dbReference>
<organism evidence="2 3">
    <name type="scientific">Nocardia aurantia</name>
    <dbReference type="NCBI Taxonomy" id="2585199"/>
    <lineage>
        <taxon>Bacteria</taxon>
        <taxon>Bacillati</taxon>
        <taxon>Actinomycetota</taxon>
        <taxon>Actinomycetes</taxon>
        <taxon>Mycobacteriales</taxon>
        <taxon>Nocardiaceae</taxon>
        <taxon>Nocardia</taxon>
    </lineage>
</organism>
<dbReference type="Proteomes" id="UP000431401">
    <property type="component" value="Unassembled WGS sequence"/>
</dbReference>
<dbReference type="GO" id="GO:0006508">
    <property type="term" value="P:proteolysis"/>
    <property type="evidence" value="ECO:0007669"/>
    <property type="project" value="InterPro"/>
</dbReference>
<keyword evidence="3" id="KW-1185">Reference proteome</keyword>